<feature type="compositionally biased region" description="Low complexity" evidence="1">
    <location>
        <begin position="13"/>
        <end position="28"/>
    </location>
</feature>
<organism evidence="2 3">
    <name type="scientific">Methyloligella halotolerans</name>
    <dbReference type="NCBI Taxonomy" id="1177755"/>
    <lineage>
        <taxon>Bacteria</taxon>
        <taxon>Pseudomonadati</taxon>
        <taxon>Pseudomonadota</taxon>
        <taxon>Alphaproteobacteria</taxon>
        <taxon>Hyphomicrobiales</taxon>
        <taxon>Hyphomicrobiaceae</taxon>
        <taxon>Methyloligella</taxon>
    </lineage>
</organism>
<feature type="region of interest" description="Disordered" evidence="1">
    <location>
        <begin position="1"/>
        <end position="28"/>
    </location>
</feature>
<dbReference type="PATRIC" id="fig|1177755.3.peg.11"/>
<evidence type="ECO:0008006" key="4">
    <source>
        <dbReference type="Google" id="ProtNLM"/>
    </source>
</evidence>
<evidence type="ECO:0000313" key="2">
    <source>
        <dbReference type="EMBL" id="ODA68193.1"/>
    </source>
</evidence>
<keyword evidence="3" id="KW-1185">Reference proteome</keyword>
<accession>A0A1E2S110</accession>
<evidence type="ECO:0000313" key="3">
    <source>
        <dbReference type="Proteomes" id="UP000095087"/>
    </source>
</evidence>
<dbReference type="Proteomes" id="UP000095087">
    <property type="component" value="Unassembled WGS sequence"/>
</dbReference>
<dbReference type="InterPro" id="IPR019600">
    <property type="entry name" value="Hemin_uptake_protein_HemP"/>
</dbReference>
<dbReference type="EMBL" id="MASI01000001">
    <property type="protein sequence ID" value="ODA68193.1"/>
    <property type="molecule type" value="Genomic_DNA"/>
</dbReference>
<protein>
    <recommendedName>
        <fullName evidence="4">Hemin uptake protein hemP</fullName>
    </recommendedName>
</protein>
<dbReference type="RefSeq" id="WP_069093543.1">
    <property type="nucleotide sequence ID" value="NZ_MASI01000001.1"/>
</dbReference>
<proteinExistence type="predicted"/>
<sequence>MECAQSRNDDDLSAQGDAGASEAASESTAPVRWRITDLLKGGRVAVIEHGGQEYRLRLTANDKLILTK</sequence>
<comment type="caution">
    <text evidence="2">The sequence shown here is derived from an EMBL/GenBank/DDBJ whole genome shotgun (WGS) entry which is preliminary data.</text>
</comment>
<reference evidence="2 3" key="1">
    <citation type="submission" date="2016-07" db="EMBL/GenBank/DDBJ databases">
        <title>Draft genome sequence of Methyloligella halotolerans C2T (VKM B-2706T=CCUG 61687T=DSM 25045T), a halotolerant polyhydroxybutyrate accumulating methylotroph.</title>
        <authorList>
            <person name="Vasilenko O.V."/>
            <person name="Doronina N.V."/>
            <person name="Poroshina M.N."/>
            <person name="Tarlachkov S.V."/>
            <person name="Trotsenko Y.A."/>
        </authorList>
    </citation>
    <scope>NUCLEOTIDE SEQUENCE [LARGE SCALE GENOMIC DNA]</scope>
    <source>
        <strain evidence="2 3">VKM B-2706</strain>
    </source>
</reference>
<dbReference type="OrthoDB" id="7870498at2"/>
<gene>
    <name evidence="2" type="ORF">A7A08_00010</name>
</gene>
<dbReference type="STRING" id="1177755.A7A08_00010"/>
<dbReference type="Pfam" id="PF10636">
    <property type="entry name" value="hemP"/>
    <property type="match status" value="1"/>
</dbReference>
<evidence type="ECO:0000256" key="1">
    <source>
        <dbReference type="SAM" id="MobiDB-lite"/>
    </source>
</evidence>
<dbReference type="AlphaFoldDB" id="A0A1E2S110"/>
<name>A0A1E2S110_9HYPH</name>
<dbReference type="Gene3D" id="2.10.70.10">
    <property type="entry name" value="Complement Module, domain 1"/>
    <property type="match status" value="1"/>
</dbReference>